<keyword evidence="1" id="KW-0732">Signal</keyword>
<dbReference type="SUPFAM" id="SSF51695">
    <property type="entry name" value="PLC-like phosphodiesterases"/>
    <property type="match status" value="1"/>
</dbReference>
<feature type="domain" description="Phosphatidylinositol-specific phospholipase C X" evidence="2">
    <location>
        <begin position="43"/>
        <end position="194"/>
    </location>
</feature>
<dbReference type="Proteomes" id="UP001610728">
    <property type="component" value="Unassembled WGS sequence"/>
</dbReference>
<evidence type="ECO:0000256" key="1">
    <source>
        <dbReference type="SAM" id="SignalP"/>
    </source>
</evidence>
<dbReference type="Gene3D" id="3.20.20.190">
    <property type="entry name" value="Phosphatidylinositol (PI) phosphodiesterase"/>
    <property type="match status" value="1"/>
</dbReference>
<feature type="chain" id="PRO_5046577965" evidence="1">
    <location>
        <begin position="18"/>
        <end position="346"/>
    </location>
</feature>
<organism evidence="3 4">
    <name type="scientific">Ceratocystis lukuohia</name>
    <dbReference type="NCBI Taxonomy" id="2019550"/>
    <lineage>
        <taxon>Eukaryota</taxon>
        <taxon>Fungi</taxon>
        <taxon>Dikarya</taxon>
        <taxon>Ascomycota</taxon>
        <taxon>Pezizomycotina</taxon>
        <taxon>Sordariomycetes</taxon>
        <taxon>Hypocreomycetidae</taxon>
        <taxon>Microascales</taxon>
        <taxon>Ceratocystidaceae</taxon>
        <taxon>Ceratocystis</taxon>
    </lineage>
</organism>
<dbReference type="PANTHER" id="PTHR13593">
    <property type="match status" value="1"/>
</dbReference>
<accession>A0ABR4MA54</accession>
<proteinExistence type="predicted"/>
<reference evidence="3 4" key="1">
    <citation type="submission" date="2020-05" db="EMBL/GenBank/DDBJ databases">
        <title>Ceratocystis lukuohia genome.</title>
        <authorList>
            <person name="Harrington T.C."/>
            <person name="Kim K."/>
            <person name="Mayers C.G."/>
        </authorList>
    </citation>
    <scope>NUCLEOTIDE SEQUENCE [LARGE SCALE GENOMIC DNA]</scope>
    <source>
        <strain evidence="3 4">C4212</strain>
    </source>
</reference>
<gene>
    <name evidence="3" type="ORF">HOO65_080102</name>
</gene>
<comment type="caution">
    <text evidence="3">The sequence shown here is derived from an EMBL/GenBank/DDBJ whole genome shotgun (WGS) entry which is preliminary data.</text>
</comment>
<dbReference type="PANTHER" id="PTHR13593:SF113">
    <property type="entry name" value="SI:DKEY-266F7.9"/>
    <property type="match status" value="1"/>
</dbReference>
<dbReference type="InterPro" id="IPR017946">
    <property type="entry name" value="PLC-like_Pdiesterase_TIM-brl"/>
</dbReference>
<name>A0ABR4MA54_9PEZI</name>
<dbReference type="EMBL" id="JABSNW010000008">
    <property type="protein sequence ID" value="KAL2885152.1"/>
    <property type="molecule type" value="Genomic_DNA"/>
</dbReference>
<sequence length="346" mass="39056">MRFSLFMVLASLAFSHAGTYRGIKARWCFDLSSMENPDWMSIIIDDVPLSSLSIPGTHSSMTDKVENGFLQTQNAPLAQQLASGIRYIDITCRYINDEMRVYKGLVDTGYSLKDVLTTMFDFLDKYPSEAIILRIQKGGILDDSKTFLDSMKMFFEPGSKLGDRALQHVYFRDPDDTTIPTLGQTRGKVLVLQDFKTAARYGIPWNSNTVSSYSKKLAPSSLLLSLYWSGVKSRLSRDRSKDIGKLRITHTSASFGVKPIHIAAKKDYGYGMNRYLGVYLMENRGDYVGIVVMDFPDYNLVEYTLMLNRQYLALISAAELSELARIAENYRATIDARPSHDDPAIK</sequence>
<keyword evidence="4" id="KW-1185">Reference proteome</keyword>
<dbReference type="InterPro" id="IPR000909">
    <property type="entry name" value="PLipase_C_PInositol-sp_X_dom"/>
</dbReference>
<dbReference type="RefSeq" id="XP_070856333.1">
    <property type="nucleotide sequence ID" value="XM_071001440.1"/>
</dbReference>
<dbReference type="InterPro" id="IPR051057">
    <property type="entry name" value="PI-PLC_domain"/>
</dbReference>
<evidence type="ECO:0000313" key="4">
    <source>
        <dbReference type="Proteomes" id="UP001610728"/>
    </source>
</evidence>
<evidence type="ECO:0000313" key="3">
    <source>
        <dbReference type="EMBL" id="KAL2885152.1"/>
    </source>
</evidence>
<dbReference type="GeneID" id="98120839"/>
<feature type="signal peptide" evidence="1">
    <location>
        <begin position="1"/>
        <end position="17"/>
    </location>
</feature>
<protein>
    <submittedName>
        <fullName evidence="3">1-phosphatidylinositol phosphodiesterase</fullName>
    </submittedName>
</protein>
<dbReference type="PROSITE" id="PS50007">
    <property type="entry name" value="PIPLC_X_DOMAIN"/>
    <property type="match status" value="1"/>
</dbReference>
<evidence type="ECO:0000259" key="2">
    <source>
        <dbReference type="SMART" id="SM00148"/>
    </source>
</evidence>
<dbReference type="SMART" id="SM00148">
    <property type="entry name" value="PLCXc"/>
    <property type="match status" value="1"/>
</dbReference>
<dbReference type="Pfam" id="PF00388">
    <property type="entry name" value="PI-PLC-X"/>
    <property type="match status" value="1"/>
</dbReference>